<reference evidence="5" key="2">
    <citation type="submission" date="2025-09" db="UniProtKB">
        <authorList>
            <consortium name="Ensembl"/>
        </authorList>
    </citation>
    <scope>IDENTIFICATION</scope>
</reference>
<keyword evidence="2" id="KW-0732">Signal</keyword>
<organism evidence="5 6">
    <name type="scientific">Pseudonaja textilis</name>
    <name type="common">Eastern brown snake</name>
    <dbReference type="NCBI Taxonomy" id="8673"/>
    <lineage>
        <taxon>Eukaryota</taxon>
        <taxon>Metazoa</taxon>
        <taxon>Chordata</taxon>
        <taxon>Craniata</taxon>
        <taxon>Vertebrata</taxon>
        <taxon>Euteleostomi</taxon>
        <taxon>Lepidosauria</taxon>
        <taxon>Squamata</taxon>
        <taxon>Bifurcata</taxon>
        <taxon>Unidentata</taxon>
        <taxon>Episquamata</taxon>
        <taxon>Toxicofera</taxon>
        <taxon>Serpentes</taxon>
        <taxon>Colubroidea</taxon>
        <taxon>Elapidae</taxon>
        <taxon>Hydrophiinae</taxon>
        <taxon>Pseudonaja</taxon>
    </lineage>
</organism>
<dbReference type="OMA" id="TIWHARN"/>
<dbReference type="GO" id="GO:0017040">
    <property type="term" value="F:N-acylsphingosine amidohydrolase activity"/>
    <property type="evidence" value="ECO:0007669"/>
    <property type="project" value="Ensembl"/>
</dbReference>
<dbReference type="InterPro" id="IPR029130">
    <property type="entry name" value="Acid_ceramidase_N"/>
</dbReference>
<dbReference type="AlphaFoldDB" id="A0A670ZU84"/>
<dbReference type="GO" id="GO:0140297">
    <property type="term" value="F:DNA-binding transcription factor binding"/>
    <property type="evidence" value="ECO:0007669"/>
    <property type="project" value="Ensembl"/>
</dbReference>
<name>A0A670ZU84_PSETE</name>
<evidence type="ECO:0000256" key="1">
    <source>
        <dbReference type="ARBA" id="ARBA00022801"/>
    </source>
</evidence>
<dbReference type="GO" id="GO:0005764">
    <property type="term" value="C:lysosome"/>
    <property type="evidence" value="ECO:0007669"/>
    <property type="project" value="Ensembl"/>
</dbReference>
<dbReference type="Pfam" id="PF15508">
    <property type="entry name" value="NAAA-beta"/>
    <property type="match status" value="1"/>
</dbReference>
<dbReference type="Proteomes" id="UP000472273">
    <property type="component" value="Unplaced"/>
</dbReference>
<evidence type="ECO:0000259" key="3">
    <source>
        <dbReference type="Pfam" id="PF02275"/>
    </source>
</evidence>
<gene>
    <name evidence="5" type="primary">NAAA</name>
</gene>
<dbReference type="Ensembl" id="ENSPTXT00000027278.1">
    <property type="protein sequence ID" value="ENSPTXP00000026466.1"/>
    <property type="gene ID" value="ENSPTXG00000018304.1"/>
</dbReference>
<dbReference type="GO" id="GO:0047412">
    <property type="term" value="F:N-(long-chain-acyl)ethanolamine deacylase activity"/>
    <property type="evidence" value="ECO:0007669"/>
    <property type="project" value="Ensembl"/>
</dbReference>
<evidence type="ECO:0000256" key="2">
    <source>
        <dbReference type="SAM" id="SignalP"/>
    </source>
</evidence>
<feature type="signal peptide" evidence="2">
    <location>
        <begin position="1"/>
        <end position="29"/>
    </location>
</feature>
<protein>
    <submittedName>
        <fullName evidence="5">N-acylethanolamine acid amidase</fullName>
    </submittedName>
</protein>
<evidence type="ECO:0000313" key="6">
    <source>
        <dbReference type="Proteomes" id="UP000472273"/>
    </source>
</evidence>
<dbReference type="GO" id="GO:0006631">
    <property type="term" value="P:fatty acid metabolic process"/>
    <property type="evidence" value="ECO:0007669"/>
    <property type="project" value="Ensembl"/>
</dbReference>
<dbReference type="GO" id="GO:0006670">
    <property type="term" value="P:sphingosine metabolic process"/>
    <property type="evidence" value="ECO:0007669"/>
    <property type="project" value="Ensembl"/>
</dbReference>
<sequence>MAGPVREGSGSFPALLLGLLLLALPRGGADLLRSPAAPMRFNVSLDSPPESRWDPVARHFDPAFISVIPKWVHAVIRRIAEDLEDFIPQPYEGEIRGLAQHFGVNVGDGLLLNLAYEFTAFCTSIVAQDKQGNIYHGRNMDYAFGEYLHKITIDVDFIKDGKVKFQGTTFFGYVGLWTGQSPHKFSISGNERDVGYWWENAMAAFLTRFSPASWLIRRTLSEAEDFETAFYMLAKIPIIASVYYIIGGSTSRQGAVITRNRIGPVDVWPLDPLNGTARRFWVYSHLSHETPVTLSQPNPPHRAVVVGKTEGRCARYELFVKTIKVEHKQINVLRWQLLNIFSV</sequence>
<evidence type="ECO:0000259" key="4">
    <source>
        <dbReference type="Pfam" id="PF15508"/>
    </source>
</evidence>
<dbReference type="GO" id="GO:0016020">
    <property type="term" value="C:membrane"/>
    <property type="evidence" value="ECO:0007669"/>
    <property type="project" value="Ensembl"/>
</dbReference>
<dbReference type="GO" id="GO:0017064">
    <property type="term" value="F:fatty acid amide hydrolase activity"/>
    <property type="evidence" value="ECO:0007669"/>
    <property type="project" value="Ensembl"/>
</dbReference>
<proteinExistence type="predicted"/>
<accession>A0A670ZU84</accession>
<feature type="chain" id="PRO_5025629299" evidence="2">
    <location>
        <begin position="30"/>
        <end position="343"/>
    </location>
</feature>
<evidence type="ECO:0000313" key="5">
    <source>
        <dbReference type="Ensembl" id="ENSPTXP00000026466.1"/>
    </source>
</evidence>
<dbReference type="GeneTree" id="ENSGT00530000063548"/>
<dbReference type="Gene3D" id="3.60.60.10">
    <property type="entry name" value="Penicillin V Acylase, Chain A"/>
    <property type="match status" value="1"/>
</dbReference>
<dbReference type="PANTHER" id="PTHR28583">
    <property type="entry name" value="ACID AMIDASE"/>
    <property type="match status" value="1"/>
</dbReference>
<keyword evidence="1" id="KW-0378">Hydrolase</keyword>
<dbReference type="InterPro" id="IPR029132">
    <property type="entry name" value="CBAH/NAAA_C"/>
</dbReference>
<feature type="domain" description="Acid ceramidase N-terminal" evidence="4">
    <location>
        <begin position="38"/>
        <end position="86"/>
    </location>
</feature>
<dbReference type="GO" id="GO:0070292">
    <property type="term" value="P:N-acylphosphatidylethanolamine metabolic process"/>
    <property type="evidence" value="ECO:0007669"/>
    <property type="project" value="Ensembl"/>
</dbReference>
<dbReference type="Pfam" id="PF02275">
    <property type="entry name" value="CBAH"/>
    <property type="match status" value="1"/>
</dbReference>
<dbReference type="GO" id="GO:0070291">
    <property type="term" value="P:N-acylethanolamine metabolic process"/>
    <property type="evidence" value="ECO:0007669"/>
    <property type="project" value="Ensembl"/>
</dbReference>
<keyword evidence="6" id="KW-1185">Reference proteome</keyword>
<dbReference type="PANTHER" id="PTHR28583:SF4">
    <property type="entry name" value="N-ACYLETHANOLAMINE-HYDROLYZING ACID AMIDASE"/>
    <property type="match status" value="1"/>
</dbReference>
<feature type="domain" description="Choloylglycine hydrolase/NAAA C-terminal" evidence="3">
    <location>
        <begin position="122"/>
        <end position="195"/>
    </location>
</feature>
<reference evidence="5" key="1">
    <citation type="submission" date="2025-08" db="UniProtKB">
        <authorList>
            <consortium name="Ensembl"/>
        </authorList>
    </citation>
    <scope>IDENTIFICATION</scope>
</reference>